<comment type="caution">
    <text evidence="2">The sequence shown here is derived from an EMBL/GenBank/DDBJ whole genome shotgun (WGS) entry which is preliminary data.</text>
</comment>
<keyword evidence="1" id="KW-0812">Transmembrane</keyword>
<evidence type="ECO:0000313" key="2">
    <source>
        <dbReference type="EMBL" id="MDA2811652.1"/>
    </source>
</evidence>
<dbReference type="Proteomes" id="UP001527866">
    <property type="component" value="Unassembled WGS sequence"/>
</dbReference>
<evidence type="ECO:0000256" key="1">
    <source>
        <dbReference type="SAM" id="Phobius"/>
    </source>
</evidence>
<name>A0ABT4U3W4_9ACTN</name>
<keyword evidence="1" id="KW-0472">Membrane</keyword>
<reference evidence="2 3" key="1">
    <citation type="submission" date="2023-01" db="EMBL/GenBank/DDBJ databases">
        <title>Draft genome sequence of Nocardiopsis sp. RSe5-2 isolated from halophytes.</title>
        <authorList>
            <person name="Duangmal K."/>
            <person name="Chantavorakit T."/>
        </authorList>
    </citation>
    <scope>NUCLEOTIDE SEQUENCE [LARGE SCALE GENOMIC DNA]</scope>
    <source>
        <strain evidence="2 3">RSe5-2</strain>
    </source>
</reference>
<organism evidence="2 3">
    <name type="scientific">Nocardiopsis endophytica</name>
    <dbReference type="NCBI Taxonomy" id="3018445"/>
    <lineage>
        <taxon>Bacteria</taxon>
        <taxon>Bacillati</taxon>
        <taxon>Actinomycetota</taxon>
        <taxon>Actinomycetes</taxon>
        <taxon>Streptosporangiales</taxon>
        <taxon>Nocardiopsidaceae</taxon>
        <taxon>Nocardiopsis</taxon>
    </lineage>
</organism>
<keyword evidence="3" id="KW-1185">Reference proteome</keyword>
<gene>
    <name evidence="2" type="ORF">O4J56_13510</name>
</gene>
<feature type="transmembrane region" description="Helical" evidence="1">
    <location>
        <begin position="140"/>
        <end position="160"/>
    </location>
</feature>
<dbReference type="EMBL" id="JAQFWQ010000033">
    <property type="protein sequence ID" value="MDA2811652.1"/>
    <property type="molecule type" value="Genomic_DNA"/>
</dbReference>
<dbReference type="RefSeq" id="WP_270686103.1">
    <property type="nucleotide sequence ID" value="NZ_JAQFWQ010000033.1"/>
</dbReference>
<feature type="transmembrane region" description="Helical" evidence="1">
    <location>
        <begin position="68"/>
        <end position="85"/>
    </location>
</feature>
<evidence type="ECO:0000313" key="3">
    <source>
        <dbReference type="Proteomes" id="UP001527866"/>
    </source>
</evidence>
<sequence length="181" mass="20636">MLGDDFYERKDQGLFGRIVHGYGEIRWMERLLVEFFPCSRRMIALFVLERKRIRNGRQSAWRVMQWNFVDGWVTVAYIIPIGIVAEVVSRVNPASGQIAYFLAGLIALPAAISGVLGMIESVRGQIIGVLRKWSHQMRVLPLRLWRIVHGAATLAGWVLATYNSELFSGFKSDSVWFLGHL</sequence>
<feature type="transmembrane region" description="Helical" evidence="1">
    <location>
        <begin position="97"/>
        <end position="119"/>
    </location>
</feature>
<accession>A0ABT4U3W4</accession>
<keyword evidence="1" id="KW-1133">Transmembrane helix</keyword>
<protein>
    <submittedName>
        <fullName evidence="2">Uncharacterized protein</fullName>
    </submittedName>
</protein>
<proteinExistence type="predicted"/>